<evidence type="ECO:0000256" key="1">
    <source>
        <dbReference type="SAM" id="Coils"/>
    </source>
</evidence>
<name>A0A7J4KW36_9ARCH</name>
<evidence type="ECO:0000313" key="2">
    <source>
        <dbReference type="EMBL" id="HIH33460.1"/>
    </source>
</evidence>
<feature type="coiled-coil region" evidence="1">
    <location>
        <begin position="79"/>
        <end position="154"/>
    </location>
</feature>
<dbReference type="Proteomes" id="UP000527315">
    <property type="component" value="Unassembled WGS sequence"/>
</dbReference>
<accession>A0A7J4KW36</accession>
<evidence type="ECO:0000313" key="3">
    <source>
        <dbReference type="Proteomes" id="UP000527315"/>
    </source>
</evidence>
<proteinExistence type="predicted"/>
<reference evidence="3" key="1">
    <citation type="journal article" date="2020" name="bioRxiv">
        <title>A rank-normalized archaeal taxonomy based on genome phylogeny resolves widespread incomplete and uneven classifications.</title>
        <authorList>
            <person name="Rinke C."/>
            <person name="Chuvochina M."/>
            <person name="Mussig A.J."/>
            <person name="Chaumeil P.-A."/>
            <person name="Waite D.W."/>
            <person name="Whitman W.B."/>
            <person name="Parks D.H."/>
            <person name="Hugenholtz P."/>
        </authorList>
    </citation>
    <scope>NUCLEOTIDE SEQUENCE [LARGE SCALE GENOMIC DNA]</scope>
</reference>
<sequence length="167" mass="19713">MKSGEKMPSFNKPRFKQLVGSWFSKRETPKQLHEEFARRYNRIASFFVKRQFSGRDYFAGEKAGLLFKKATPANRKKAVEIMQKELKAISQRKERLEMLLELTGEFEKSLGRFSAFDKQAQNARNEAEFKRKVLEEELKQLQRLEKVNQKYVQKESEDLRKGKAGEN</sequence>
<comment type="caution">
    <text evidence="2">The sequence shown here is derived from an EMBL/GenBank/DDBJ whole genome shotgun (WGS) entry which is preliminary data.</text>
</comment>
<keyword evidence="1" id="KW-0175">Coiled coil</keyword>
<gene>
    <name evidence="2" type="ORF">HA227_04370</name>
</gene>
<dbReference type="AlphaFoldDB" id="A0A7J4KW36"/>
<organism evidence="2 3">
    <name type="scientific">Candidatus Iainarchaeum sp</name>
    <dbReference type="NCBI Taxonomy" id="3101447"/>
    <lineage>
        <taxon>Archaea</taxon>
        <taxon>Candidatus Iainarchaeota</taxon>
        <taxon>Candidatus Iainarchaeia</taxon>
        <taxon>Candidatus Iainarchaeales</taxon>
        <taxon>Candidatus Iainarchaeaceae</taxon>
        <taxon>Candidatus Iainarchaeum</taxon>
    </lineage>
</organism>
<dbReference type="EMBL" id="DUFJ01000095">
    <property type="protein sequence ID" value="HIH33460.1"/>
    <property type="molecule type" value="Genomic_DNA"/>
</dbReference>
<protein>
    <submittedName>
        <fullName evidence="2">Uncharacterized protein</fullName>
    </submittedName>
</protein>